<keyword evidence="6" id="KW-0963">Cytoplasm</keyword>
<evidence type="ECO:0000256" key="10">
    <source>
        <dbReference type="SAM" id="Phobius"/>
    </source>
</evidence>
<accession>A0A0S3KAS9</accession>
<organism evidence="13 15">
    <name type="scientific">Enterococcus silesiacus</name>
    <dbReference type="NCBI Taxonomy" id="332949"/>
    <lineage>
        <taxon>Bacteria</taxon>
        <taxon>Bacillati</taxon>
        <taxon>Bacillota</taxon>
        <taxon>Bacilli</taxon>
        <taxon>Lactobacillales</taxon>
        <taxon>Enterococcaceae</taxon>
        <taxon>Enterococcus</taxon>
    </lineage>
</organism>
<dbReference type="Proteomes" id="UP000065511">
    <property type="component" value="Chromosome"/>
</dbReference>
<keyword evidence="14" id="KW-1185">Reference proteome</keyword>
<evidence type="ECO:0000256" key="3">
    <source>
        <dbReference type="ARBA" id="ARBA00010088"/>
    </source>
</evidence>
<evidence type="ECO:0000256" key="9">
    <source>
        <dbReference type="ARBA" id="ARBA00029605"/>
    </source>
</evidence>
<dbReference type="AlphaFoldDB" id="A0A0S3KAS9"/>
<evidence type="ECO:0000256" key="8">
    <source>
        <dbReference type="ARBA" id="ARBA00022801"/>
    </source>
</evidence>
<evidence type="ECO:0000256" key="4">
    <source>
        <dbReference type="ARBA" id="ARBA00012568"/>
    </source>
</evidence>
<dbReference type="Proteomes" id="UP000183039">
    <property type="component" value="Unassembled WGS sequence"/>
</dbReference>
<keyword evidence="10" id="KW-0472">Membrane</keyword>
<reference evidence="13 15" key="1">
    <citation type="submission" date="2014-12" db="EMBL/GenBank/DDBJ databases">
        <title>Draft genome sequences of 29 type strains of Enterococci.</title>
        <authorList>
            <person name="Zhong Z."/>
            <person name="Sun Z."/>
            <person name="Liu W."/>
            <person name="Zhang W."/>
            <person name="Zhang H."/>
        </authorList>
    </citation>
    <scope>NUCLEOTIDE SEQUENCE [LARGE SCALE GENOMIC DNA]</scope>
    <source>
        <strain evidence="13 15">DSM 22801</strain>
    </source>
</reference>
<comment type="catalytic activity">
    <reaction evidence="1">
        <text>Release of N-terminal proline from a peptide.</text>
        <dbReference type="EC" id="3.4.11.5"/>
    </reaction>
</comment>
<evidence type="ECO:0000256" key="1">
    <source>
        <dbReference type="ARBA" id="ARBA00001585"/>
    </source>
</evidence>
<evidence type="ECO:0000313" key="13">
    <source>
        <dbReference type="EMBL" id="OJG90730.1"/>
    </source>
</evidence>
<dbReference type="InterPro" id="IPR029058">
    <property type="entry name" value="AB_hydrolase_fold"/>
</dbReference>
<keyword evidence="5" id="KW-0031">Aminopeptidase</keyword>
<evidence type="ECO:0000313" key="12">
    <source>
        <dbReference type="EMBL" id="ALS01333.1"/>
    </source>
</evidence>
<dbReference type="Pfam" id="PF00561">
    <property type="entry name" value="Abhydrolase_1"/>
    <property type="match status" value="1"/>
</dbReference>
<dbReference type="SUPFAM" id="SSF53474">
    <property type="entry name" value="alpha/beta-Hydrolases"/>
    <property type="match status" value="1"/>
</dbReference>
<dbReference type="GO" id="GO:0004177">
    <property type="term" value="F:aminopeptidase activity"/>
    <property type="evidence" value="ECO:0007669"/>
    <property type="project" value="UniProtKB-KW"/>
</dbReference>
<evidence type="ECO:0000256" key="6">
    <source>
        <dbReference type="ARBA" id="ARBA00022490"/>
    </source>
</evidence>
<protein>
    <recommendedName>
        <fullName evidence="4">prolyl aminopeptidase</fullName>
        <ecNumber evidence="4">3.4.11.5</ecNumber>
    </recommendedName>
    <alternativeName>
        <fullName evidence="9">Prolyl aminopeptidase</fullName>
    </alternativeName>
</protein>
<dbReference type="KEGG" id="ess:ATZ33_08110"/>
<dbReference type="PANTHER" id="PTHR43722:SF1">
    <property type="entry name" value="PROLINE IMINOPEPTIDASE"/>
    <property type="match status" value="1"/>
</dbReference>
<evidence type="ECO:0000256" key="2">
    <source>
        <dbReference type="ARBA" id="ARBA00004496"/>
    </source>
</evidence>
<comment type="subcellular location">
    <subcellularLocation>
        <location evidence="2">Cytoplasm</location>
    </subcellularLocation>
</comment>
<dbReference type="EMBL" id="JXLC01000018">
    <property type="protein sequence ID" value="OJG90730.1"/>
    <property type="molecule type" value="Genomic_DNA"/>
</dbReference>
<dbReference type="InterPro" id="IPR002410">
    <property type="entry name" value="Peptidase_S33"/>
</dbReference>
<dbReference type="GO" id="GO:0005737">
    <property type="term" value="C:cytoplasm"/>
    <property type="evidence" value="ECO:0007669"/>
    <property type="project" value="UniProtKB-SubCell"/>
</dbReference>
<dbReference type="PRINTS" id="PR00793">
    <property type="entry name" value="PROAMNOPTASE"/>
</dbReference>
<sequence>MNTKLLNKRWKKILAGSTMAVTIVVGGLVLFLSVNSLGSLAPYKDSNSKEFLMEKKKVMIGGMEQGLFIVGENPENPVLLFLHGGPGNPEYAMSKESFAELEKMYTVCYWDQRGAGMSYTDLEKNPVDLDQMVEDTLEVTEYLKERFGQEKIYLMGHSWGSFLGMKTVQKQPENYQAYIGIGQVVNQKESEKIAYEFMLENANKTKDTKAIQALENETPKTSNFPSTEYIMSTRSELLNKFGGGNAHKDGRKMLEQSYQNLLFFKGYTISEKIDFLKGVQGSLNHLFNYTLAEDLNKTAANVSVPVYILQGKYDYVTSYKLVQNYYEKLEAPKKDIFVFDSSAHQPHNEENEKFNQILKEIKLDNP</sequence>
<keyword evidence="8 13" id="KW-0378">Hydrolase</keyword>
<evidence type="ECO:0000256" key="5">
    <source>
        <dbReference type="ARBA" id="ARBA00022438"/>
    </source>
</evidence>
<dbReference type="InterPro" id="IPR005944">
    <property type="entry name" value="Pro_iminopeptidase"/>
</dbReference>
<feature type="domain" description="AB hydrolase-1" evidence="11">
    <location>
        <begin position="77"/>
        <end position="344"/>
    </location>
</feature>
<dbReference type="Gene3D" id="3.40.50.1820">
    <property type="entry name" value="alpha/beta hydrolase"/>
    <property type="match status" value="1"/>
</dbReference>
<keyword evidence="10" id="KW-1133">Transmembrane helix</keyword>
<dbReference type="EMBL" id="CP013614">
    <property type="protein sequence ID" value="ALS01333.1"/>
    <property type="molecule type" value="Genomic_DNA"/>
</dbReference>
<dbReference type="GO" id="GO:0006508">
    <property type="term" value="P:proteolysis"/>
    <property type="evidence" value="ECO:0007669"/>
    <property type="project" value="UniProtKB-KW"/>
</dbReference>
<feature type="transmembrane region" description="Helical" evidence="10">
    <location>
        <begin position="12"/>
        <end position="34"/>
    </location>
</feature>
<evidence type="ECO:0000256" key="7">
    <source>
        <dbReference type="ARBA" id="ARBA00022670"/>
    </source>
</evidence>
<evidence type="ECO:0000259" key="11">
    <source>
        <dbReference type="Pfam" id="PF00561"/>
    </source>
</evidence>
<dbReference type="PANTHER" id="PTHR43722">
    <property type="entry name" value="PROLINE IMINOPEPTIDASE"/>
    <property type="match status" value="1"/>
</dbReference>
<comment type="similarity">
    <text evidence="3">Belongs to the peptidase S33 family.</text>
</comment>
<reference evidence="12 14" key="2">
    <citation type="submission" date="2015-12" db="EMBL/GenBank/DDBJ databases">
        <authorList>
            <person name="Lauer A."/>
            <person name="Humrighouse B."/>
            <person name="Loparev V."/>
            <person name="Shewmaker P.L."/>
            <person name="Whitney A.M."/>
            <person name="McLaughlin R.W."/>
        </authorList>
    </citation>
    <scope>NUCLEOTIDE SEQUENCE [LARGE SCALE GENOMIC DNA]</scope>
    <source>
        <strain evidence="12 14">LMG 23085</strain>
    </source>
</reference>
<dbReference type="OrthoDB" id="53505at2"/>
<dbReference type="RefSeq" id="WP_083429177.1">
    <property type="nucleotide sequence ID" value="NZ_JXLC01000018.1"/>
</dbReference>
<dbReference type="InterPro" id="IPR000073">
    <property type="entry name" value="AB_hydrolase_1"/>
</dbReference>
<keyword evidence="7" id="KW-0645">Protease</keyword>
<name>A0A0S3KAS9_9ENTE</name>
<evidence type="ECO:0000313" key="14">
    <source>
        <dbReference type="Proteomes" id="UP000065511"/>
    </source>
</evidence>
<gene>
    <name evidence="12" type="ORF">ATZ33_08110</name>
    <name evidence="13" type="ORF">RV15_GL001081</name>
</gene>
<evidence type="ECO:0000313" key="15">
    <source>
        <dbReference type="Proteomes" id="UP000183039"/>
    </source>
</evidence>
<proteinExistence type="inferred from homology"/>
<keyword evidence="10" id="KW-0812">Transmembrane</keyword>
<dbReference type="EC" id="3.4.11.5" evidence="4"/>